<keyword evidence="4" id="KW-0812">Transmembrane</keyword>
<keyword evidence="4" id="KW-1133">Transmembrane helix</keyword>
<dbReference type="InterPro" id="IPR039424">
    <property type="entry name" value="SBP_5"/>
</dbReference>
<gene>
    <name evidence="6" type="ORF">dnl_34430</name>
</gene>
<dbReference type="PANTHER" id="PTHR30290:SF9">
    <property type="entry name" value="OLIGOPEPTIDE-BINDING PROTEIN APPA"/>
    <property type="match status" value="1"/>
</dbReference>
<comment type="similarity">
    <text evidence="1">Belongs to the bacterial solute-binding protein 5 family.</text>
</comment>
<keyword evidence="3" id="KW-0732">Signal</keyword>
<dbReference type="SUPFAM" id="SSF53850">
    <property type="entry name" value="Periplasmic binding protein-like II"/>
    <property type="match status" value="1"/>
</dbReference>
<evidence type="ECO:0000256" key="3">
    <source>
        <dbReference type="ARBA" id="ARBA00022729"/>
    </source>
</evidence>
<dbReference type="AlphaFoldDB" id="A0A975GH73"/>
<dbReference type="Proteomes" id="UP000663720">
    <property type="component" value="Chromosome"/>
</dbReference>
<proteinExistence type="inferred from homology"/>
<feature type="transmembrane region" description="Helical" evidence="4">
    <location>
        <begin position="20"/>
        <end position="40"/>
    </location>
</feature>
<organism evidence="6 7">
    <name type="scientific">Desulfonema limicola</name>
    <dbReference type="NCBI Taxonomy" id="45656"/>
    <lineage>
        <taxon>Bacteria</taxon>
        <taxon>Pseudomonadati</taxon>
        <taxon>Thermodesulfobacteriota</taxon>
        <taxon>Desulfobacteria</taxon>
        <taxon>Desulfobacterales</taxon>
        <taxon>Desulfococcaceae</taxon>
        <taxon>Desulfonema</taxon>
    </lineage>
</organism>
<evidence type="ECO:0000256" key="2">
    <source>
        <dbReference type="ARBA" id="ARBA00022448"/>
    </source>
</evidence>
<dbReference type="Pfam" id="PF00496">
    <property type="entry name" value="SBP_bac_5"/>
    <property type="match status" value="1"/>
</dbReference>
<dbReference type="EMBL" id="CP061799">
    <property type="protein sequence ID" value="QTA81116.1"/>
    <property type="molecule type" value="Genomic_DNA"/>
</dbReference>
<keyword evidence="7" id="KW-1185">Reference proteome</keyword>
<dbReference type="Gene3D" id="3.40.190.10">
    <property type="entry name" value="Periplasmic binding protein-like II"/>
    <property type="match status" value="1"/>
</dbReference>
<keyword evidence="4" id="KW-0472">Membrane</keyword>
<keyword evidence="2" id="KW-0813">Transport</keyword>
<evidence type="ECO:0000256" key="1">
    <source>
        <dbReference type="ARBA" id="ARBA00005695"/>
    </source>
</evidence>
<sequence>MRNKYLTMLFGRFKPNRKGILYMFRIIIIMLIIFAEIQAAGSEKAVLYEPAVLRHDDAFSRTASPLAQGSHLKVFIPSLPYIYISHAINGALFRPANNQKGWQFDMAEDYRQINDMVYEFKLRKGVRFQDGTPFNADMVILNMEYFIQAPFLWSKTHLVFDGAEKIDDYSVRFYLKEKYGQFINDLIWLQFYTPAYLEKFGWNGKSTCPNLAEPGNYGLGPYILEQGYIEGNRQTKKAVLKANPDYWNKDYPKIQTITIYTELDTEEALKKILYQEGELDIMPIPFSRKVETILSPYAKVITAPSTNNWAVHFNLRNGNKRLLEKSVRIALNQAIDQENLLNFVYDTEGIAKPTLASPLFPGVKNAVKTIRPRSELGNPGLPEEQEQLRTVLNGLCLKVLTQERFMFLWKGIEYQLGRAGVSLEFEITKSEKDIFAQLLTTNAGKNTKNWDMLIWANDDWYYNHPWSAFLVYRTHDSWSTIFPDPVLDNYIDRMFITRTGTPEFETSVETIIKHVHDNAYMLYVPAPNQVMAVNKEVVFNPYKMACMPLWEIELTKDHYSVRQGNYPEKLKNPVQIVRFKADQNSVIVKHNN</sequence>
<accession>A0A975GH73</accession>
<dbReference type="GO" id="GO:0015833">
    <property type="term" value="P:peptide transport"/>
    <property type="evidence" value="ECO:0007669"/>
    <property type="project" value="TreeGrafter"/>
</dbReference>
<dbReference type="PANTHER" id="PTHR30290">
    <property type="entry name" value="PERIPLASMIC BINDING COMPONENT OF ABC TRANSPORTER"/>
    <property type="match status" value="1"/>
</dbReference>
<dbReference type="Gene3D" id="3.10.105.10">
    <property type="entry name" value="Dipeptide-binding Protein, Domain 3"/>
    <property type="match status" value="1"/>
</dbReference>
<name>A0A975GH73_9BACT</name>
<evidence type="ECO:0000313" key="6">
    <source>
        <dbReference type="EMBL" id="QTA81116.1"/>
    </source>
</evidence>
<evidence type="ECO:0000313" key="7">
    <source>
        <dbReference type="Proteomes" id="UP000663720"/>
    </source>
</evidence>
<dbReference type="CDD" id="cd00995">
    <property type="entry name" value="PBP2_NikA_DppA_OppA_like"/>
    <property type="match status" value="1"/>
</dbReference>
<feature type="domain" description="Solute-binding protein family 5" evidence="5">
    <location>
        <begin position="105"/>
        <end position="470"/>
    </location>
</feature>
<dbReference type="GO" id="GO:1904680">
    <property type="term" value="F:peptide transmembrane transporter activity"/>
    <property type="evidence" value="ECO:0007669"/>
    <property type="project" value="TreeGrafter"/>
</dbReference>
<reference evidence="6" key="1">
    <citation type="journal article" date="2021" name="Microb. Physiol.">
        <title>Proteogenomic Insights into the Physiology of Marine, Sulfate-Reducing, Filamentous Desulfonema limicola and Desulfonema magnum.</title>
        <authorList>
            <person name="Schnaars V."/>
            <person name="Wohlbrand L."/>
            <person name="Scheve S."/>
            <person name="Hinrichs C."/>
            <person name="Reinhardt R."/>
            <person name="Rabus R."/>
        </authorList>
    </citation>
    <scope>NUCLEOTIDE SEQUENCE</scope>
    <source>
        <strain evidence="6">5ac10</strain>
    </source>
</reference>
<dbReference type="KEGG" id="dli:dnl_34430"/>
<evidence type="ECO:0000256" key="4">
    <source>
        <dbReference type="SAM" id="Phobius"/>
    </source>
</evidence>
<evidence type="ECO:0000259" key="5">
    <source>
        <dbReference type="Pfam" id="PF00496"/>
    </source>
</evidence>
<protein>
    <submittedName>
        <fullName evidence="6">Extracellular solute-binding protein, family 5</fullName>
    </submittedName>
</protein>
<dbReference type="InterPro" id="IPR000914">
    <property type="entry name" value="SBP_5_dom"/>
</dbReference>